<dbReference type="GO" id="GO:0016747">
    <property type="term" value="F:acyltransferase activity, transferring groups other than amino-acyl groups"/>
    <property type="evidence" value="ECO:0007669"/>
    <property type="project" value="UniProtKB-ARBA"/>
</dbReference>
<reference evidence="3" key="1">
    <citation type="submission" date="2014-09" db="EMBL/GenBank/DDBJ databases">
        <authorList>
            <person name="Magalhaes I.L.F."/>
            <person name="Oliveira U."/>
            <person name="Santos F.R."/>
            <person name="Vidigal T.H.D.A."/>
            <person name="Brescovit A.D."/>
            <person name="Santos A.J."/>
        </authorList>
    </citation>
    <scope>NUCLEOTIDE SEQUENCE</scope>
    <source>
        <tissue evidence="3">Shoot tissue taken approximately 20 cm above the soil surface</tissue>
    </source>
</reference>
<dbReference type="EMBL" id="GBRH01171581">
    <property type="protein sequence ID" value="JAE26315.1"/>
    <property type="molecule type" value="Transcribed_RNA"/>
</dbReference>
<proteinExistence type="predicted"/>
<organism evidence="3">
    <name type="scientific">Arundo donax</name>
    <name type="common">Giant reed</name>
    <name type="synonym">Donax arundinaceus</name>
    <dbReference type="NCBI Taxonomy" id="35708"/>
    <lineage>
        <taxon>Eukaryota</taxon>
        <taxon>Viridiplantae</taxon>
        <taxon>Streptophyta</taxon>
        <taxon>Embryophyta</taxon>
        <taxon>Tracheophyta</taxon>
        <taxon>Spermatophyta</taxon>
        <taxon>Magnoliopsida</taxon>
        <taxon>Liliopsida</taxon>
        <taxon>Poales</taxon>
        <taxon>Poaceae</taxon>
        <taxon>PACMAD clade</taxon>
        <taxon>Arundinoideae</taxon>
        <taxon>Arundineae</taxon>
        <taxon>Arundo</taxon>
    </lineage>
</organism>
<protein>
    <submittedName>
        <fullName evidence="3">Uncharacterized protein</fullName>
    </submittedName>
</protein>
<accession>A0A0A9GME8</accession>
<evidence type="ECO:0000256" key="2">
    <source>
        <dbReference type="ARBA" id="ARBA00023315"/>
    </source>
</evidence>
<sequence>MVEDPVAGWEFLRLAGVVPMDRFMNVSGSSSFRVYEVADFGWGRPRRTEPVRMNHDGQVALVRARDGDGVQMTVSMLHREHVDAFKAELLKLLG</sequence>
<evidence type="ECO:0000256" key="1">
    <source>
        <dbReference type="ARBA" id="ARBA00022679"/>
    </source>
</evidence>
<keyword evidence="2" id="KW-0012">Acyltransferase</keyword>
<dbReference type="Gene3D" id="3.30.559.10">
    <property type="entry name" value="Chloramphenicol acetyltransferase-like domain"/>
    <property type="match status" value="1"/>
</dbReference>
<dbReference type="InterPro" id="IPR051504">
    <property type="entry name" value="Plant_metabolite_acyltrans"/>
</dbReference>
<dbReference type="AlphaFoldDB" id="A0A0A9GME8"/>
<dbReference type="InterPro" id="IPR023213">
    <property type="entry name" value="CAT-like_dom_sf"/>
</dbReference>
<evidence type="ECO:0000313" key="3">
    <source>
        <dbReference type="EMBL" id="JAE26315.1"/>
    </source>
</evidence>
<dbReference type="PANTHER" id="PTHR31625">
    <property type="match status" value="1"/>
</dbReference>
<keyword evidence="1" id="KW-0808">Transferase</keyword>
<dbReference type="Pfam" id="PF02458">
    <property type="entry name" value="Transferase"/>
    <property type="match status" value="1"/>
</dbReference>
<reference evidence="3" key="2">
    <citation type="journal article" date="2015" name="Data Brief">
        <title>Shoot transcriptome of the giant reed, Arundo donax.</title>
        <authorList>
            <person name="Barrero R.A."/>
            <person name="Guerrero F.D."/>
            <person name="Moolhuijzen P."/>
            <person name="Goolsby J.A."/>
            <person name="Tidwell J."/>
            <person name="Bellgard S.E."/>
            <person name="Bellgard M.I."/>
        </authorList>
    </citation>
    <scope>NUCLEOTIDE SEQUENCE</scope>
    <source>
        <tissue evidence="3">Shoot tissue taken approximately 20 cm above the soil surface</tissue>
    </source>
</reference>
<name>A0A0A9GME8_ARUDO</name>